<accession>A0AAV7M1A4</accession>
<dbReference type="EMBL" id="JANPWB010000014">
    <property type="protein sequence ID" value="KAJ1096364.1"/>
    <property type="molecule type" value="Genomic_DNA"/>
</dbReference>
<organism evidence="1 2">
    <name type="scientific">Pleurodeles waltl</name>
    <name type="common">Iberian ribbed newt</name>
    <dbReference type="NCBI Taxonomy" id="8319"/>
    <lineage>
        <taxon>Eukaryota</taxon>
        <taxon>Metazoa</taxon>
        <taxon>Chordata</taxon>
        <taxon>Craniata</taxon>
        <taxon>Vertebrata</taxon>
        <taxon>Euteleostomi</taxon>
        <taxon>Amphibia</taxon>
        <taxon>Batrachia</taxon>
        <taxon>Caudata</taxon>
        <taxon>Salamandroidea</taxon>
        <taxon>Salamandridae</taxon>
        <taxon>Pleurodelinae</taxon>
        <taxon>Pleurodeles</taxon>
    </lineage>
</organism>
<evidence type="ECO:0000313" key="1">
    <source>
        <dbReference type="EMBL" id="KAJ1096364.1"/>
    </source>
</evidence>
<sequence length="143" mass="14543">MGEVVLLVRGARGGGGPLPVRRILWDAGQVAILVGALTESVGPPRAAQGLSSVEEVSECLLWTVGSAAGPIAGCDLGVRAAPPALLTREGLLDMQTLARGDGHPGLEVSGGILWGSRAGPLEPGDHAVACRTVVAGWRAPEWV</sequence>
<reference evidence="1" key="1">
    <citation type="journal article" date="2022" name="bioRxiv">
        <title>Sequencing and chromosome-scale assembly of the giantPleurodeles waltlgenome.</title>
        <authorList>
            <person name="Brown T."/>
            <person name="Elewa A."/>
            <person name="Iarovenko S."/>
            <person name="Subramanian E."/>
            <person name="Araus A.J."/>
            <person name="Petzold A."/>
            <person name="Susuki M."/>
            <person name="Suzuki K.-i.T."/>
            <person name="Hayashi T."/>
            <person name="Toyoda A."/>
            <person name="Oliveira C."/>
            <person name="Osipova E."/>
            <person name="Leigh N.D."/>
            <person name="Simon A."/>
            <person name="Yun M.H."/>
        </authorList>
    </citation>
    <scope>NUCLEOTIDE SEQUENCE</scope>
    <source>
        <strain evidence="1">20211129_DDA</strain>
        <tissue evidence="1">Liver</tissue>
    </source>
</reference>
<dbReference type="AlphaFoldDB" id="A0AAV7M1A4"/>
<comment type="caution">
    <text evidence="1">The sequence shown here is derived from an EMBL/GenBank/DDBJ whole genome shotgun (WGS) entry which is preliminary data.</text>
</comment>
<proteinExistence type="predicted"/>
<protein>
    <submittedName>
        <fullName evidence="1">Uncharacterized protein</fullName>
    </submittedName>
</protein>
<evidence type="ECO:0000313" key="2">
    <source>
        <dbReference type="Proteomes" id="UP001066276"/>
    </source>
</evidence>
<gene>
    <name evidence="1" type="ORF">NDU88_001506</name>
</gene>
<keyword evidence="2" id="KW-1185">Reference proteome</keyword>
<dbReference type="Proteomes" id="UP001066276">
    <property type="component" value="Chromosome 10"/>
</dbReference>
<name>A0AAV7M1A4_PLEWA</name>